<dbReference type="Pfam" id="PF00085">
    <property type="entry name" value="Thioredoxin"/>
    <property type="match status" value="1"/>
</dbReference>
<evidence type="ECO:0000259" key="2">
    <source>
        <dbReference type="PROSITE" id="PS51352"/>
    </source>
</evidence>
<evidence type="ECO:0000256" key="1">
    <source>
        <dbReference type="ARBA" id="ARBA00023157"/>
    </source>
</evidence>
<dbReference type="InterPro" id="IPR036249">
    <property type="entry name" value="Thioredoxin-like_sf"/>
</dbReference>
<dbReference type="EMBL" id="JPKZ01001748">
    <property type="protein sequence ID" value="KHN80319.1"/>
    <property type="molecule type" value="Genomic_DNA"/>
</dbReference>
<dbReference type="OMA" id="QASASWC"/>
<protein>
    <submittedName>
        <fullName evidence="3">Thioredoxin-1</fullName>
    </submittedName>
</protein>
<gene>
    <name evidence="3" type="primary">trx-1</name>
    <name evidence="3" type="ORF">Tcan_06510</name>
</gene>
<keyword evidence="4" id="KW-1185">Reference proteome</keyword>
<accession>A0A0B2VFU0</accession>
<dbReference type="SUPFAM" id="SSF52833">
    <property type="entry name" value="Thioredoxin-like"/>
    <property type="match status" value="1"/>
</dbReference>
<dbReference type="PROSITE" id="PS51352">
    <property type="entry name" value="THIOREDOXIN_2"/>
    <property type="match status" value="1"/>
</dbReference>
<dbReference type="InterPro" id="IPR017937">
    <property type="entry name" value="Thioredoxin_CS"/>
</dbReference>
<name>A0A0B2VFU0_TOXCA</name>
<proteinExistence type="predicted"/>
<dbReference type="PANTHER" id="PTHR46115">
    <property type="entry name" value="THIOREDOXIN-LIKE PROTEIN 1"/>
    <property type="match status" value="1"/>
</dbReference>
<reference evidence="3 4" key="1">
    <citation type="submission" date="2014-11" db="EMBL/GenBank/DDBJ databases">
        <title>Genetic blueprint of the zoonotic pathogen Toxocara canis.</title>
        <authorList>
            <person name="Zhu X.-Q."/>
            <person name="Korhonen P.K."/>
            <person name="Cai H."/>
            <person name="Young N.D."/>
            <person name="Nejsum P."/>
            <person name="von Samson-Himmelstjerna G."/>
            <person name="Boag P.R."/>
            <person name="Tan P."/>
            <person name="Li Q."/>
            <person name="Min J."/>
            <person name="Yang Y."/>
            <person name="Wang X."/>
            <person name="Fang X."/>
            <person name="Hall R.S."/>
            <person name="Hofmann A."/>
            <person name="Sternberg P.W."/>
            <person name="Jex A.R."/>
            <person name="Gasser R.B."/>
        </authorList>
    </citation>
    <scope>NUCLEOTIDE SEQUENCE [LARGE SCALE GENOMIC DNA]</scope>
    <source>
        <strain evidence="3">PN_DK_2014</strain>
    </source>
</reference>
<dbReference type="Proteomes" id="UP000031036">
    <property type="component" value="Unassembled WGS sequence"/>
</dbReference>
<organism evidence="3 4">
    <name type="scientific">Toxocara canis</name>
    <name type="common">Canine roundworm</name>
    <dbReference type="NCBI Taxonomy" id="6265"/>
    <lineage>
        <taxon>Eukaryota</taxon>
        <taxon>Metazoa</taxon>
        <taxon>Ecdysozoa</taxon>
        <taxon>Nematoda</taxon>
        <taxon>Chromadorea</taxon>
        <taxon>Rhabditida</taxon>
        <taxon>Spirurina</taxon>
        <taxon>Ascaridomorpha</taxon>
        <taxon>Ascaridoidea</taxon>
        <taxon>Toxocaridae</taxon>
        <taxon>Toxocara</taxon>
    </lineage>
</organism>
<dbReference type="CDD" id="cd02947">
    <property type="entry name" value="TRX_family"/>
    <property type="match status" value="1"/>
</dbReference>
<keyword evidence="1" id="KW-1015">Disulfide bond</keyword>
<dbReference type="PRINTS" id="PR00421">
    <property type="entry name" value="THIOREDOXIN"/>
</dbReference>
<dbReference type="PROSITE" id="PS00194">
    <property type="entry name" value="THIOREDOXIN_1"/>
    <property type="match status" value="1"/>
</dbReference>
<dbReference type="Gene3D" id="3.40.30.10">
    <property type="entry name" value="Glutaredoxin"/>
    <property type="match status" value="1"/>
</dbReference>
<dbReference type="AlphaFoldDB" id="A0A0B2VFU0"/>
<dbReference type="InterPro" id="IPR013766">
    <property type="entry name" value="Thioredoxin_domain"/>
</dbReference>
<dbReference type="STRING" id="6265.A0A0B2VFU0"/>
<evidence type="ECO:0000313" key="4">
    <source>
        <dbReference type="Proteomes" id="UP000031036"/>
    </source>
</evidence>
<dbReference type="OrthoDB" id="2121326at2759"/>
<evidence type="ECO:0000313" key="3">
    <source>
        <dbReference type="EMBL" id="KHN80319.1"/>
    </source>
</evidence>
<comment type="caution">
    <text evidence="3">The sequence shown here is derived from an EMBL/GenBank/DDBJ whole genome shotgun (WGS) entry which is preliminary data.</text>
</comment>
<sequence>MHVSKEELDAPTKFEQLPNQLSSYEFSLQDAELESIIADGGDRLIVIDFYATWCGPCKMMGPKFEKLSDEHKAAMFVKIDVDEQEEISDSYDINVLPTFILIKNKEKLEVIEGNVPDELRKAIEKFN</sequence>
<feature type="domain" description="Thioredoxin" evidence="2">
    <location>
        <begin position="5"/>
        <end position="127"/>
    </location>
</feature>